<reference evidence="3" key="1">
    <citation type="submission" date="2013-02" db="EMBL/GenBank/DDBJ databases">
        <authorList>
            <person name="Hughes D."/>
        </authorList>
    </citation>
    <scope>NUCLEOTIDE SEQUENCE</scope>
    <source>
        <strain>Durham</strain>
        <strain evidence="3">NC isolate 2 -- Noor lab</strain>
    </source>
</reference>
<feature type="signal peptide" evidence="1">
    <location>
        <begin position="1"/>
        <end position="16"/>
    </location>
</feature>
<proteinExistence type="predicted"/>
<sequence>MLFSVIFIAILSFSNAERLGNCKVGHKFENLSMPEFKLSDFENNDPRETEFLRTMVYFKYSEPAFSIWNLPNQITFGYLGSLKKFAIFKSHKDYLEHQNPCSSLENITYFSDTKYVGTVFILESEYIY</sequence>
<dbReference type="AlphaFoldDB" id="T1GSB6"/>
<dbReference type="EMBL" id="CAQQ02161525">
    <property type="status" value="NOT_ANNOTATED_CDS"/>
    <property type="molecule type" value="Genomic_DNA"/>
</dbReference>
<evidence type="ECO:0000256" key="1">
    <source>
        <dbReference type="SAM" id="SignalP"/>
    </source>
</evidence>
<reference evidence="2" key="2">
    <citation type="submission" date="2015-06" db="UniProtKB">
        <authorList>
            <consortium name="EnsemblMetazoa"/>
        </authorList>
    </citation>
    <scope>IDENTIFICATION</scope>
</reference>
<keyword evidence="3" id="KW-1185">Reference proteome</keyword>
<name>T1GSB6_MEGSC</name>
<protein>
    <submittedName>
        <fullName evidence="2">Uncharacterized protein</fullName>
    </submittedName>
</protein>
<evidence type="ECO:0000313" key="2">
    <source>
        <dbReference type="EnsemblMetazoa" id="MESCA006569-PA"/>
    </source>
</evidence>
<feature type="chain" id="PRO_5004588504" evidence="1">
    <location>
        <begin position="17"/>
        <end position="128"/>
    </location>
</feature>
<dbReference type="HOGENOM" id="CLU_126756_0_0_1"/>
<accession>T1GSB6</accession>
<evidence type="ECO:0000313" key="3">
    <source>
        <dbReference type="Proteomes" id="UP000015102"/>
    </source>
</evidence>
<keyword evidence="1" id="KW-0732">Signal</keyword>
<dbReference type="Proteomes" id="UP000015102">
    <property type="component" value="Unassembled WGS sequence"/>
</dbReference>
<dbReference type="EnsemblMetazoa" id="MESCA006569-RA">
    <property type="protein sequence ID" value="MESCA006569-PA"/>
    <property type="gene ID" value="MESCA006569"/>
</dbReference>
<organism evidence="2 3">
    <name type="scientific">Megaselia scalaris</name>
    <name type="common">Humpbacked fly</name>
    <name type="synonym">Phora scalaris</name>
    <dbReference type="NCBI Taxonomy" id="36166"/>
    <lineage>
        <taxon>Eukaryota</taxon>
        <taxon>Metazoa</taxon>
        <taxon>Ecdysozoa</taxon>
        <taxon>Arthropoda</taxon>
        <taxon>Hexapoda</taxon>
        <taxon>Insecta</taxon>
        <taxon>Pterygota</taxon>
        <taxon>Neoptera</taxon>
        <taxon>Endopterygota</taxon>
        <taxon>Diptera</taxon>
        <taxon>Brachycera</taxon>
        <taxon>Muscomorpha</taxon>
        <taxon>Platypezoidea</taxon>
        <taxon>Phoridae</taxon>
        <taxon>Megaseliini</taxon>
        <taxon>Megaselia</taxon>
    </lineage>
</organism>